<feature type="transmembrane region" description="Helical" evidence="1">
    <location>
        <begin position="232"/>
        <end position="248"/>
    </location>
</feature>
<dbReference type="InterPro" id="IPR027948">
    <property type="entry name" value="DUF4436"/>
</dbReference>
<dbReference type="PANTHER" id="PTHR37330:SF1">
    <property type="entry name" value="CONSERVED TRANSMEMBRANE PROTEIN-RELATED"/>
    <property type="match status" value="1"/>
</dbReference>
<feature type="transmembrane region" description="Helical" evidence="1">
    <location>
        <begin position="15"/>
        <end position="36"/>
    </location>
</feature>
<protein>
    <submittedName>
        <fullName evidence="2">DUF4436 domain-containing protein</fullName>
    </submittedName>
</protein>
<keyword evidence="1" id="KW-1133">Transmembrane helix</keyword>
<keyword evidence="1" id="KW-0472">Membrane</keyword>
<dbReference type="AlphaFoldDB" id="A0AAD1HTX8"/>
<keyword evidence="1" id="KW-0812">Transmembrane</keyword>
<dbReference type="EMBL" id="AP022564">
    <property type="protein sequence ID" value="BBX21407.1"/>
    <property type="molecule type" value="Genomic_DNA"/>
</dbReference>
<feature type="transmembrane region" description="Helical" evidence="1">
    <location>
        <begin position="260"/>
        <end position="282"/>
    </location>
</feature>
<name>A0AAD1HTX8_9MYCO</name>
<evidence type="ECO:0000313" key="3">
    <source>
        <dbReference type="Proteomes" id="UP000467636"/>
    </source>
</evidence>
<dbReference type="PANTHER" id="PTHR37330">
    <property type="entry name" value="CONSERVED TRANSMEMBRANE PROTEIN-RELATED"/>
    <property type="match status" value="1"/>
</dbReference>
<reference evidence="2 3" key="1">
    <citation type="journal article" date="2019" name="Emerg. Microbes Infect.">
        <title>Comprehensive subspecies identification of 175 nontuberculous mycobacteria species based on 7547 genomic profiles.</title>
        <authorList>
            <person name="Matsumoto Y."/>
            <person name="Kinjo T."/>
            <person name="Motooka D."/>
            <person name="Nabeya D."/>
            <person name="Jung N."/>
            <person name="Uechi K."/>
            <person name="Horii T."/>
            <person name="Iida T."/>
            <person name="Fujita J."/>
            <person name="Nakamura S."/>
        </authorList>
    </citation>
    <scope>NUCLEOTIDE SEQUENCE [LARGE SCALE GENOMIC DNA]</scope>
    <source>
        <strain evidence="2 3">JCM 12143</strain>
    </source>
</reference>
<dbReference type="Proteomes" id="UP000467636">
    <property type="component" value="Chromosome"/>
</dbReference>
<sequence>MSDDDAAARVHRSRLLLILGMAVFFIASYVVTVALYERAGCGCPRQLTEGQPAADGTAVIVDIEDLQTVKGTLTGRVTITPGPELLDPGTHGLTQDLSIAVHSAVTPTRRTWTKGMVPGEFPVPLTVSGNSAKWPFDHYQTGPITVDILRGDSTVSERISVTFIDHIAGWKNDIVGEREAGGPYRITLHRSPSTMAFGAVVVGVLVALAAVSVVVAVLTFLGRRKFQAPMTTWYAAMLFAVVPLRNALPDAPPIGSWIDVTITLWVIVALVMSMLLFVYCWWRDLKPEPVAPAPEVVAPQPVLTEVGG</sequence>
<keyword evidence="3" id="KW-1185">Reference proteome</keyword>
<evidence type="ECO:0000313" key="2">
    <source>
        <dbReference type="EMBL" id="BBX21407.1"/>
    </source>
</evidence>
<accession>A0AAD1HTX8</accession>
<dbReference type="Pfam" id="PF14494">
    <property type="entry name" value="DUF4436"/>
    <property type="match status" value="1"/>
</dbReference>
<organism evidence="2 3">
    <name type="scientific">Mycolicibacter terrae</name>
    <dbReference type="NCBI Taxonomy" id="1788"/>
    <lineage>
        <taxon>Bacteria</taxon>
        <taxon>Bacillati</taxon>
        <taxon>Actinomycetota</taxon>
        <taxon>Actinomycetes</taxon>
        <taxon>Mycobacteriales</taxon>
        <taxon>Mycobacteriaceae</taxon>
        <taxon>Mycolicibacter</taxon>
    </lineage>
</organism>
<feature type="transmembrane region" description="Helical" evidence="1">
    <location>
        <begin position="195"/>
        <end position="220"/>
    </location>
</feature>
<gene>
    <name evidence="2" type="ORF">MTER_08180</name>
</gene>
<evidence type="ECO:0000256" key="1">
    <source>
        <dbReference type="SAM" id="Phobius"/>
    </source>
</evidence>
<proteinExistence type="predicted"/>